<feature type="binding site" evidence="9">
    <location>
        <position position="196"/>
    </location>
    <ligand>
        <name>substrate</name>
    </ligand>
</feature>
<evidence type="ECO:0000256" key="1">
    <source>
        <dbReference type="ARBA" id="ARBA00004861"/>
    </source>
</evidence>
<dbReference type="STRING" id="1442371.A0A0D2I7C0"/>
<dbReference type="PROSITE" id="PS00156">
    <property type="entry name" value="OMPDECASE"/>
    <property type="match status" value="1"/>
</dbReference>
<dbReference type="PANTHER" id="PTHR19278:SF9">
    <property type="entry name" value="URIDINE 5'-MONOPHOSPHATE SYNTHASE"/>
    <property type="match status" value="1"/>
</dbReference>
<dbReference type="InterPro" id="IPR013785">
    <property type="entry name" value="Aldolase_TIM"/>
</dbReference>
<dbReference type="InterPro" id="IPR011060">
    <property type="entry name" value="RibuloseP-bd_barrel"/>
</dbReference>
<dbReference type="GO" id="GO:0004588">
    <property type="term" value="F:orotate phosphoribosyltransferase activity"/>
    <property type="evidence" value="ECO:0007669"/>
    <property type="project" value="TreeGrafter"/>
</dbReference>
<dbReference type="InterPro" id="IPR001754">
    <property type="entry name" value="OMPdeCOase_dom"/>
</dbReference>
<keyword evidence="6 10" id="KW-0665">Pyrimidine biosynthesis</keyword>
<feature type="active site" description="For OMPdecase activity" evidence="8">
    <location>
        <position position="133"/>
    </location>
</feature>
<feature type="binding site" evidence="9">
    <location>
        <position position="261"/>
    </location>
    <ligand>
        <name>substrate</name>
    </ligand>
</feature>
<dbReference type="CDD" id="cd04725">
    <property type="entry name" value="OMP_decarboxylase_like"/>
    <property type="match status" value="1"/>
</dbReference>
<reference evidence="12 13" key="1">
    <citation type="submission" date="2015-01" db="EMBL/GenBank/DDBJ databases">
        <title>The Genome Sequence of Fonsecaea multimorphosa CBS 102226.</title>
        <authorList>
            <consortium name="The Broad Institute Genomics Platform"/>
            <person name="Cuomo C."/>
            <person name="de Hoog S."/>
            <person name="Gorbushina A."/>
            <person name="Stielow B."/>
            <person name="Teixiera M."/>
            <person name="Abouelleil A."/>
            <person name="Chapman S.B."/>
            <person name="Priest M."/>
            <person name="Young S.K."/>
            <person name="Wortman J."/>
            <person name="Nusbaum C."/>
            <person name="Birren B."/>
        </authorList>
    </citation>
    <scope>NUCLEOTIDE SEQUENCE [LARGE SCALE GENOMIC DNA]</scope>
    <source>
        <strain evidence="12 13">CBS 102226</strain>
    </source>
</reference>
<dbReference type="InterPro" id="IPR018089">
    <property type="entry name" value="OMPdecase_AS"/>
</dbReference>
<evidence type="ECO:0000256" key="8">
    <source>
        <dbReference type="PIRSR" id="PIRSR614732-1"/>
    </source>
</evidence>
<comment type="similarity">
    <text evidence="2 10">Belongs to the OMP decarboxylase family.</text>
</comment>
<feature type="binding site" evidence="9">
    <location>
        <position position="102"/>
    </location>
    <ligand>
        <name>substrate</name>
    </ligand>
</feature>
<organism evidence="12 13">
    <name type="scientific">Fonsecaea multimorphosa CBS 102226</name>
    <dbReference type="NCBI Taxonomy" id="1442371"/>
    <lineage>
        <taxon>Eukaryota</taxon>
        <taxon>Fungi</taxon>
        <taxon>Dikarya</taxon>
        <taxon>Ascomycota</taxon>
        <taxon>Pezizomycotina</taxon>
        <taxon>Eurotiomycetes</taxon>
        <taxon>Chaetothyriomycetidae</taxon>
        <taxon>Chaetothyriales</taxon>
        <taxon>Herpotrichiellaceae</taxon>
        <taxon>Fonsecaea</taxon>
    </lineage>
</organism>
<dbReference type="GO" id="GO:0044205">
    <property type="term" value="P:'de novo' UMP biosynthetic process"/>
    <property type="evidence" value="ECO:0007669"/>
    <property type="project" value="UniProtKB-UniPathway"/>
</dbReference>
<dbReference type="Proteomes" id="UP000053411">
    <property type="component" value="Unassembled WGS sequence"/>
</dbReference>
<dbReference type="NCBIfam" id="TIGR01740">
    <property type="entry name" value="pyrF"/>
    <property type="match status" value="1"/>
</dbReference>
<dbReference type="RefSeq" id="XP_016627249.1">
    <property type="nucleotide sequence ID" value="XM_016781672.1"/>
</dbReference>
<dbReference type="InterPro" id="IPR014732">
    <property type="entry name" value="OMPdecase"/>
</dbReference>
<dbReference type="FunFam" id="3.20.20.70:FF:000114">
    <property type="entry name" value="Decarboxylase,orotidine phosphate"/>
    <property type="match status" value="1"/>
</dbReference>
<protein>
    <recommendedName>
        <fullName evidence="4 10">Orotidine 5'-phosphate decarboxylase</fullName>
        <ecNumber evidence="3 10">4.1.1.23</ecNumber>
    </recommendedName>
</protein>
<dbReference type="Gene3D" id="3.20.20.70">
    <property type="entry name" value="Aldolase class I"/>
    <property type="match status" value="1"/>
</dbReference>
<dbReference type="AlphaFoldDB" id="A0A0D2I7C0"/>
<comment type="pathway">
    <text evidence="1 10">Pyrimidine metabolism; UMP biosynthesis via de novo pathway; UMP from orotate: step 2/2.</text>
</comment>
<comment type="catalytic activity">
    <reaction evidence="10">
        <text>orotidine 5'-phosphate + H(+) = UMP + CO2</text>
        <dbReference type="Rhea" id="RHEA:11596"/>
        <dbReference type="ChEBI" id="CHEBI:15378"/>
        <dbReference type="ChEBI" id="CHEBI:16526"/>
        <dbReference type="ChEBI" id="CHEBI:57538"/>
        <dbReference type="ChEBI" id="CHEBI:57865"/>
        <dbReference type="EC" id="4.1.1.23"/>
    </reaction>
</comment>
<dbReference type="UniPathway" id="UPA00070">
    <property type="reaction ID" value="UER00120"/>
</dbReference>
<dbReference type="EMBL" id="KN848097">
    <property type="protein sequence ID" value="KIX93126.1"/>
    <property type="molecule type" value="Genomic_DNA"/>
</dbReference>
<dbReference type="GeneID" id="27716929"/>
<keyword evidence="7 10" id="KW-0456">Lyase</keyword>
<proteinExistence type="inferred from homology"/>
<evidence type="ECO:0000256" key="4">
    <source>
        <dbReference type="ARBA" id="ARBA00021923"/>
    </source>
</evidence>
<sequence length="313" mass="34784">MASQSHLPYSERAQKHPHPLVRRLFEIAERKKTNVVLSADLTTTKELLTIADSKWIERYSRLRLPLARFVLWESETIEKLIEHILTFVVRLIGLGPHIAVLKTHIDIVSDFGPATVEGLAQLAQRHDFLLFEDRKFVDIGNTVQKQYRGGAFRIHEWAHIVNATILPGEGIIQALDQSIHDGGIRERGILILAEMTSKGSLAVGEYTRISVEIARKYPQSVLGFVSTRELSSHSPGATREEDFVVFTTGVNMSSKGDTLGQQYQTPTTAMEGGSDFLIAGRGIYAATDPVSAVQEYQKAGWEAYERRVGSASG</sequence>
<evidence type="ECO:0000313" key="13">
    <source>
        <dbReference type="Proteomes" id="UP000053411"/>
    </source>
</evidence>
<evidence type="ECO:0000256" key="5">
    <source>
        <dbReference type="ARBA" id="ARBA00022793"/>
    </source>
</evidence>
<evidence type="ECO:0000256" key="9">
    <source>
        <dbReference type="PIRSR" id="PIRSR614732-2"/>
    </source>
</evidence>
<feature type="binding site" evidence="9">
    <location>
        <position position="281"/>
    </location>
    <ligand>
        <name>substrate</name>
    </ligand>
</feature>
<dbReference type="SMART" id="SM00934">
    <property type="entry name" value="OMPdecase"/>
    <property type="match status" value="1"/>
</dbReference>
<evidence type="ECO:0000256" key="10">
    <source>
        <dbReference type="RuleBase" id="RU000512"/>
    </source>
</evidence>
<feature type="active site" description="For OMPdecase activity" evidence="8">
    <location>
        <position position="135"/>
    </location>
</feature>
<dbReference type="EC" id="4.1.1.23" evidence="3 10"/>
<dbReference type="GO" id="GO:0004590">
    <property type="term" value="F:orotidine-5'-phosphate decarboxylase activity"/>
    <property type="evidence" value="ECO:0007669"/>
    <property type="project" value="UniProtKB-EC"/>
</dbReference>
<dbReference type="PANTHER" id="PTHR19278">
    <property type="entry name" value="OROTATE PHOSPHORIBOSYLTRANSFERASE"/>
    <property type="match status" value="1"/>
</dbReference>
<evidence type="ECO:0000256" key="6">
    <source>
        <dbReference type="ARBA" id="ARBA00022975"/>
    </source>
</evidence>
<dbReference type="Pfam" id="PF00215">
    <property type="entry name" value="OMPdecase"/>
    <property type="match status" value="1"/>
</dbReference>
<gene>
    <name evidence="12" type="ORF">Z520_11183</name>
</gene>
<feature type="active site" description="For OMPdecase activity" evidence="8">
    <location>
        <position position="138"/>
    </location>
</feature>
<feature type="binding site" evidence="9">
    <location>
        <position position="280"/>
    </location>
    <ligand>
        <name>substrate</name>
    </ligand>
</feature>
<evidence type="ECO:0000256" key="7">
    <source>
        <dbReference type="ARBA" id="ARBA00023239"/>
    </source>
</evidence>
<dbReference type="OrthoDB" id="10263753at2759"/>
<dbReference type="GO" id="GO:0006207">
    <property type="term" value="P:'de novo' pyrimidine nucleobase biosynthetic process"/>
    <property type="evidence" value="ECO:0007669"/>
    <property type="project" value="InterPro"/>
</dbReference>
<dbReference type="SUPFAM" id="SSF51366">
    <property type="entry name" value="Ribulose-phoshate binding barrel"/>
    <property type="match status" value="1"/>
</dbReference>
<dbReference type="VEuPathDB" id="FungiDB:Z520_11183"/>
<evidence type="ECO:0000313" key="12">
    <source>
        <dbReference type="EMBL" id="KIX93126.1"/>
    </source>
</evidence>
<name>A0A0D2I7C0_9EURO</name>
<accession>A0A0D2I7C0</accession>
<feature type="domain" description="Orotidine 5'-phosphate decarboxylase" evidence="11">
    <location>
        <begin position="34"/>
        <end position="296"/>
    </location>
</feature>
<keyword evidence="5 10" id="KW-0210">Decarboxylase</keyword>
<evidence type="ECO:0000256" key="3">
    <source>
        <dbReference type="ARBA" id="ARBA00012321"/>
    </source>
</evidence>
<keyword evidence="13" id="KW-1185">Reference proteome</keyword>
<evidence type="ECO:0000259" key="11">
    <source>
        <dbReference type="SMART" id="SM00934"/>
    </source>
</evidence>
<evidence type="ECO:0000256" key="2">
    <source>
        <dbReference type="ARBA" id="ARBA00011018"/>
    </source>
</evidence>